<protein>
    <submittedName>
        <fullName evidence="2">Uncharacterized protein</fullName>
    </submittedName>
</protein>
<dbReference type="RefSeq" id="XP_013343619.1">
    <property type="nucleotide sequence ID" value="XM_013488165.1"/>
</dbReference>
<sequence length="595" mass="67151">MCSTTSSAYGGRTLDTLPPEVKDEIFSYFLLGKNVKYSTMGKRPGHRYKVETSTMLVNKRLNQDASMYVRSHNELVLIHARWFAFEVDQGKFLPYVAIGNAAKTFKFPIAEATIKHQRTKCGCTPGSDCSVRQQRVLEKTTRALLMAENLDIFVRHLKLGYHIWPSLPIYIHSVPSDRPVKWSASPAQTHIDFVWKINKPIRQDLTRDELHKRQVRLLAPISKLVNHGQNVKILGAEHDLVSSTVRAMTPRILSLDAVGWDLFDLIKAEKQYLDQIPSHQTIQKHGLSDAYQYIAGLGWFFPDNNEPTSTAFVFKADSLGLNTEGVPLACWSMGTGHNDQDTSCWQYGVQILSLECTLAQAKMALDMKMHNPCKFFLHFCKMILNIGYFAFPDEIQSVVCHYDCFLSLWQLGHQRCLSAYTDVMLVLDNILLQGAANGFEDECVRQDRDRVARIVSRETEICSHDIHNFPGLHRRQRIWNMKVNLHRPEASSTISPAPALSPSLVASITRMADKRITGQGYSDGDEDDGDEAEHSDEGDSNELEGSDKDDSDNVGDRDESVDSEADHMPIGVFNPRHSRGESTFAFHTETRSDGT</sequence>
<dbReference type="Proteomes" id="UP000030641">
    <property type="component" value="Unassembled WGS sequence"/>
</dbReference>
<dbReference type="EMBL" id="KL584760">
    <property type="protein sequence ID" value="KEQ95210.1"/>
    <property type="molecule type" value="Genomic_DNA"/>
</dbReference>
<reference evidence="2 3" key="1">
    <citation type="journal article" date="2014" name="BMC Genomics">
        <title>Genome sequencing of four Aureobasidium pullulans varieties: biotechnological potential, stress tolerance, and description of new species.</title>
        <authorList>
            <person name="Gostin Ar C."/>
            <person name="Ohm R.A."/>
            <person name="Kogej T."/>
            <person name="Sonjak S."/>
            <person name="Turk M."/>
            <person name="Zajc J."/>
            <person name="Zalar P."/>
            <person name="Grube M."/>
            <person name="Sun H."/>
            <person name="Han J."/>
            <person name="Sharma A."/>
            <person name="Chiniquy J."/>
            <person name="Ngan C.Y."/>
            <person name="Lipzen A."/>
            <person name="Barry K."/>
            <person name="Grigoriev I.V."/>
            <person name="Gunde-Cimerman N."/>
        </authorList>
    </citation>
    <scope>NUCLEOTIDE SEQUENCE [LARGE SCALE GENOMIC DNA]</scope>
    <source>
        <strain evidence="2 3">EXF-2481</strain>
    </source>
</reference>
<proteinExistence type="predicted"/>
<gene>
    <name evidence="2" type="ORF">AUEXF2481DRAFT_80240</name>
</gene>
<keyword evidence="3" id="KW-1185">Reference proteome</keyword>
<dbReference type="HOGENOM" id="CLU_028607_0_0_1"/>
<feature type="region of interest" description="Disordered" evidence="1">
    <location>
        <begin position="517"/>
        <end position="595"/>
    </location>
</feature>
<evidence type="ECO:0000256" key="1">
    <source>
        <dbReference type="SAM" id="MobiDB-lite"/>
    </source>
</evidence>
<evidence type="ECO:0000313" key="3">
    <source>
        <dbReference type="Proteomes" id="UP000030641"/>
    </source>
</evidence>
<dbReference type="GeneID" id="25371569"/>
<dbReference type="InParanoid" id="A0A074YBV4"/>
<feature type="compositionally biased region" description="Acidic residues" evidence="1">
    <location>
        <begin position="523"/>
        <end position="553"/>
    </location>
</feature>
<feature type="compositionally biased region" description="Basic and acidic residues" evidence="1">
    <location>
        <begin position="554"/>
        <end position="567"/>
    </location>
</feature>
<accession>A0A074YBV4</accession>
<organism evidence="2 3">
    <name type="scientific">Aureobasidium subglaciale (strain EXF-2481)</name>
    <name type="common">Aureobasidium pullulans var. subglaciale</name>
    <dbReference type="NCBI Taxonomy" id="1043005"/>
    <lineage>
        <taxon>Eukaryota</taxon>
        <taxon>Fungi</taxon>
        <taxon>Dikarya</taxon>
        <taxon>Ascomycota</taxon>
        <taxon>Pezizomycotina</taxon>
        <taxon>Dothideomycetes</taxon>
        <taxon>Dothideomycetidae</taxon>
        <taxon>Dothideales</taxon>
        <taxon>Saccotheciaceae</taxon>
        <taxon>Aureobasidium</taxon>
    </lineage>
</organism>
<name>A0A074YBV4_AURSE</name>
<dbReference type="AlphaFoldDB" id="A0A074YBV4"/>
<dbReference type="OrthoDB" id="3893333at2759"/>
<evidence type="ECO:0000313" key="2">
    <source>
        <dbReference type="EMBL" id="KEQ95210.1"/>
    </source>
</evidence>